<sequence length="135" mass="15459">MQVSRQADKRVSKIAREQSDRFESEILANSVHDHVLQDDELARVVEIVEELDELQYQIETDSQLCQTLQRARYDLETDQSVVNMAVERSVDAALEDVAESIDEWDGDVWADEEKQAATDEIRAFWSDGEAIKADD</sequence>
<dbReference type="Proteomes" id="UP000183275">
    <property type="component" value="Unassembled WGS sequence"/>
</dbReference>
<accession>A0A1I0P7G0</accession>
<gene>
    <name evidence="1" type="ORF">SAMN05216285_2215</name>
</gene>
<name>A0A1I0P7G0_9EURY</name>
<dbReference type="eggNOG" id="ENOG502N61D">
    <property type="taxonomic scope" value="Archaea"/>
</dbReference>
<keyword evidence="2" id="KW-1185">Reference proteome</keyword>
<reference evidence="2" key="1">
    <citation type="submission" date="2016-10" db="EMBL/GenBank/DDBJ databases">
        <authorList>
            <person name="Varghese N."/>
        </authorList>
    </citation>
    <scope>NUCLEOTIDE SEQUENCE [LARGE SCALE GENOMIC DNA]</scope>
    <source>
        <strain evidence="2">CGMCC 1.12284</strain>
    </source>
</reference>
<evidence type="ECO:0000313" key="2">
    <source>
        <dbReference type="Proteomes" id="UP000183275"/>
    </source>
</evidence>
<evidence type="ECO:0000313" key="1">
    <source>
        <dbReference type="EMBL" id="SEW10031.1"/>
    </source>
</evidence>
<proteinExistence type="predicted"/>
<organism evidence="1 2">
    <name type="scientific">Natrinema salifodinae</name>
    <dbReference type="NCBI Taxonomy" id="1202768"/>
    <lineage>
        <taxon>Archaea</taxon>
        <taxon>Methanobacteriati</taxon>
        <taxon>Methanobacteriota</taxon>
        <taxon>Stenosarchaea group</taxon>
        <taxon>Halobacteria</taxon>
        <taxon>Halobacteriales</taxon>
        <taxon>Natrialbaceae</taxon>
        <taxon>Natrinema</taxon>
    </lineage>
</organism>
<dbReference type="EMBL" id="FOIS01000003">
    <property type="protein sequence ID" value="SEW10031.1"/>
    <property type="molecule type" value="Genomic_DNA"/>
</dbReference>
<dbReference type="RefSeq" id="WP_049989502.1">
    <property type="nucleotide sequence ID" value="NZ_FOIS01000003.1"/>
</dbReference>
<protein>
    <submittedName>
        <fullName evidence="1">Uncharacterized protein</fullName>
    </submittedName>
</protein>
<dbReference type="AlphaFoldDB" id="A0A1I0P7G0"/>
<dbReference type="STRING" id="1202768.SAMN05216285_2215"/>